<dbReference type="Pfam" id="PF05832">
    <property type="entry name" value="DUF846"/>
    <property type="match status" value="1"/>
</dbReference>
<dbReference type="InterPro" id="IPR008564">
    <property type="entry name" value="TVP23-like"/>
</dbReference>
<evidence type="ECO:0000313" key="8">
    <source>
        <dbReference type="Proteomes" id="UP000816034"/>
    </source>
</evidence>
<dbReference type="Proteomes" id="UP000816034">
    <property type="component" value="Unassembled WGS sequence"/>
</dbReference>
<organism evidence="7 8">
    <name type="scientific">Naegleria lovaniensis</name>
    <name type="common">Amoeba</name>
    <dbReference type="NCBI Taxonomy" id="51637"/>
    <lineage>
        <taxon>Eukaryota</taxon>
        <taxon>Discoba</taxon>
        <taxon>Heterolobosea</taxon>
        <taxon>Tetramitia</taxon>
        <taxon>Eutetramitia</taxon>
        <taxon>Vahlkampfiidae</taxon>
        <taxon>Naegleria</taxon>
    </lineage>
</organism>
<feature type="transmembrane region" description="Helical" evidence="6">
    <location>
        <begin position="77"/>
        <end position="96"/>
    </location>
</feature>
<comment type="caution">
    <text evidence="7">The sequence shown here is derived from an EMBL/GenBank/DDBJ whole genome shotgun (WGS) entry which is preliminary data.</text>
</comment>
<reference evidence="7 8" key="1">
    <citation type="journal article" date="2018" name="BMC Genomics">
        <title>The genome of Naegleria lovaniensis, the basis for a comparative approach to unravel pathogenicity factors of the human pathogenic amoeba N. fowleri.</title>
        <authorList>
            <person name="Liechti N."/>
            <person name="Schurch N."/>
            <person name="Bruggmann R."/>
            <person name="Wittwer M."/>
        </authorList>
    </citation>
    <scope>NUCLEOTIDE SEQUENCE [LARGE SCALE GENOMIC DNA]</scope>
    <source>
        <strain evidence="7 8">ATCC 30569</strain>
    </source>
</reference>
<sequence length="232" mass="26624">MSSYQPPSFDEPLPGESTAPLRSGDGSGIDNNSVMNTLINSYNQGCPCGHPVICFFHLFFKIAALLCYLFLTIFTDNFVLVFVLVVLLLSFDFWTVKNITGRYLVALRWWNDIKQDGTSVWRFENKTDSKQIHRLDKMIFWGSMYTHPIIWILLSLVCFIRFNFQWMVVVIFALVLTCIQLYGFVKCSRIDTGSELKNFIIERGLLQSVLARLFSTDSIFNRGAAQQNQANV</sequence>
<evidence type="ECO:0000256" key="6">
    <source>
        <dbReference type="RuleBase" id="RU361206"/>
    </source>
</evidence>
<evidence type="ECO:0000256" key="1">
    <source>
        <dbReference type="ARBA" id="ARBA00004141"/>
    </source>
</evidence>
<dbReference type="PANTHER" id="PTHR13019:SF7">
    <property type="entry name" value="GOLGI APPARATUS MEMBRANE PROTEIN TVP23"/>
    <property type="match status" value="1"/>
</dbReference>
<name>A0AA88KGE4_NAELO</name>
<keyword evidence="4 6" id="KW-1133">Transmembrane helix</keyword>
<comment type="similarity">
    <text evidence="2 6">Belongs to the TVP23 family.</text>
</comment>
<dbReference type="PANTHER" id="PTHR13019">
    <property type="entry name" value="GOLGI APPARATUS MEMBRANE PROTEIN TVP23"/>
    <property type="match status" value="1"/>
</dbReference>
<evidence type="ECO:0000256" key="5">
    <source>
        <dbReference type="ARBA" id="ARBA00023136"/>
    </source>
</evidence>
<feature type="transmembrane region" description="Helical" evidence="6">
    <location>
        <begin position="52"/>
        <end position="71"/>
    </location>
</feature>
<dbReference type="GO" id="GO:0016192">
    <property type="term" value="P:vesicle-mediated transport"/>
    <property type="evidence" value="ECO:0007669"/>
    <property type="project" value="TreeGrafter"/>
</dbReference>
<evidence type="ECO:0000256" key="4">
    <source>
        <dbReference type="ARBA" id="ARBA00022989"/>
    </source>
</evidence>
<dbReference type="EMBL" id="PYSW02000030">
    <property type="protein sequence ID" value="KAG2379137.1"/>
    <property type="molecule type" value="Genomic_DNA"/>
</dbReference>
<proteinExistence type="inferred from homology"/>
<feature type="transmembrane region" description="Helical" evidence="6">
    <location>
        <begin position="139"/>
        <end position="160"/>
    </location>
</feature>
<feature type="transmembrane region" description="Helical" evidence="6">
    <location>
        <begin position="166"/>
        <end position="185"/>
    </location>
</feature>
<dbReference type="GeneID" id="68100229"/>
<comment type="subcellular location">
    <subcellularLocation>
        <location evidence="1 6">Membrane</location>
        <topology evidence="1 6">Multi-pass membrane protein</topology>
    </subcellularLocation>
</comment>
<evidence type="ECO:0000256" key="3">
    <source>
        <dbReference type="ARBA" id="ARBA00022692"/>
    </source>
</evidence>
<dbReference type="GO" id="GO:0009306">
    <property type="term" value="P:protein secretion"/>
    <property type="evidence" value="ECO:0007669"/>
    <property type="project" value="TreeGrafter"/>
</dbReference>
<keyword evidence="5 6" id="KW-0472">Membrane</keyword>
<accession>A0AA88KGE4</accession>
<gene>
    <name evidence="7" type="ORF">C9374_007775</name>
</gene>
<keyword evidence="8" id="KW-1185">Reference proteome</keyword>
<evidence type="ECO:0000313" key="7">
    <source>
        <dbReference type="EMBL" id="KAG2379137.1"/>
    </source>
</evidence>
<protein>
    <recommendedName>
        <fullName evidence="6">Golgi apparatus membrane protein TVP23 homolog</fullName>
    </recommendedName>
</protein>
<keyword evidence="3 6" id="KW-0812">Transmembrane</keyword>
<dbReference type="GO" id="GO:0000139">
    <property type="term" value="C:Golgi membrane"/>
    <property type="evidence" value="ECO:0007669"/>
    <property type="project" value="TreeGrafter"/>
</dbReference>
<dbReference type="AlphaFoldDB" id="A0AA88KGE4"/>
<dbReference type="RefSeq" id="XP_044546399.1">
    <property type="nucleotide sequence ID" value="XM_044697777.1"/>
</dbReference>
<evidence type="ECO:0000256" key="2">
    <source>
        <dbReference type="ARBA" id="ARBA00005467"/>
    </source>
</evidence>